<evidence type="ECO:0000259" key="4">
    <source>
        <dbReference type="PROSITE" id="PS50043"/>
    </source>
</evidence>
<dbReference type="CDD" id="cd06170">
    <property type="entry name" value="LuxR_C_like"/>
    <property type="match status" value="1"/>
</dbReference>
<feature type="region of interest" description="Disordered" evidence="3">
    <location>
        <begin position="946"/>
        <end position="987"/>
    </location>
</feature>
<dbReference type="PRINTS" id="PR00038">
    <property type="entry name" value="HTHLUXR"/>
</dbReference>
<dbReference type="PROSITE" id="PS00622">
    <property type="entry name" value="HTH_LUXR_1"/>
    <property type="match status" value="1"/>
</dbReference>
<evidence type="ECO:0000256" key="1">
    <source>
        <dbReference type="ARBA" id="ARBA00022741"/>
    </source>
</evidence>
<dbReference type="InterPro" id="IPR027417">
    <property type="entry name" value="P-loop_NTPase"/>
</dbReference>
<dbReference type="PANTHER" id="PTHR16305:SF35">
    <property type="entry name" value="TRANSCRIPTIONAL ACTIVATOR DOMAIN"/>
    <property type="match status" value="1"/>
</dbReference>
<evidence type="ECO:0000313" key="5">
    <source>
        <dbReference type="EMBL" id="GGO54441.1"/>
    </source>
</evidence>
<reference evidence="6" key="1">
    <citation type="journal article" date="2019" name="Int. J. Syst. Evol. Microbiol.">
        <title>The Global Catalogue of Microorganisms (GCM) 10K type strain sequencing project: providing services to taxonomists for standard genome sequencing and annotation.</title>
        <authorList>
            <consortium name="The Broad Institute Genomics Platform"/>
            <consortium name="The Broad Institute Genome Sequencing Center for Infectious Disease"/>
            <person name="Wu L."/>
            <person name="Ma J."/>
        </authorList>
    </citation>
    <scope>NUCLEOTIDE SEQUENCE [LARGE SCALE GENOMIC DNA]</scope>
    <source>
        <strain evidence="6">CGMCC 4.7349</strain>
    </source>
</reference>
<keyword evidence="1" id="KW-0547">Nucleotide-binding</keyword>
<dbReference type="SUPFAM" id="SSF52540">
    <property type="entry name" value="P-loop containing nucleoside triphosphate hydrolases"/>
    <property type="match status" value="1"/>
</dbReference>
<evidence type="ECO:0000256" key="3">
    <source>
        <dbReference type="SAM" id="MobiDB-lite"/>
    </source>
</evidence>
<dbReference type="PROSITE" id="PS50043">
    <property type="entry name" value="HTH_LUXR_2"/>
    <property type="match status" value="1"/>
</dbReference>
<dbReference type="InterPro" id="IPR041664">
    <property type="entry name" value="AAA_16"/>
</dbReference>
<sequence>MSRPDPIRDRREAMGLVAAEAGRARSGSGRLVLLRGATGTGRSTLLEAAAEHAEAHGMRVLRVRCTAHSIAPLTAVTQLLRAGPDFKCPAQASPETPDAAEATRRSDHASQLWRELLALAAEKPLLLAVDDIHLADAQSRNWLMAAARQLDRIPVLLVATERSQYDVEPPLSGLAHALSPALVRTRTLSPLAPDTAAELVRSQVGDAPPQAWVDDCVRAAAGNPLLLRALLDDLRTAEPDGPRPTALPDTCAALYPGSYPAAVTWWLDSAGSATAEVARALAAMDEDSAPGTVNPSATDGPSALSRGDDPARGADGDPVLLAGMTGADPARVHGWLTAMTHLGMLRPAPDGRLRYAHPLLRDAVLSGWSAARRQQAHRLAAEAMLRRGDPAEAVAGQLLRVPEVGESWATRILLDAAAVTVRESRTGDAVAFLRRALDEPMTSARRAEVLTELGSLEFASALPAVGIPRLAQALQLASSPEGRVRTAVALGTALAGQGEARAAVNVLRSLDRQLTDHPDLVGTLQTASALLADHDQQVRRRMYGWLRERAEHSPDLIGAAGQALLVRYESTAGLLSAHAAMDRVRTLLKEPAEPLGESFLLGTTAAIAQWADELDEAERLVDRGLAGQSTSLLHPMHAALLNVRADIAAARGSYAELLADPAVLRAPEAHDGRRAPTNAHAHAVVALVDTGRVDEARTLAGAFDLRDAPDSWEPNRFLYARGVLRAADGDTAGARDDFLECGRRQAARSVVSPAVTPWRTAAAECELALGRPEQALALAEEELRLASVWNTPRQIGRALRVLGAATGGRHGLELTDQAVRQLRDAPAETELIMALIDQGRLLTAVGERARARDPLREAAERAERKGAVRLLALAEGVLREGGARRTTAAHTGSAALTASERRITALAADGRTNTEIARLLHLARRTVETHLTSSYRKLGIRRRGELPAALARRPGDAERPHRERVQREHPRREQPHRDQPHRELPAW</sequence>
<feature type="compositionally biased region" description="Basic and acidic residues" evidence="3">
    <location>
        <begin position="953"/>
        <end position="987"/>
    </location>
</feature>
<dbReference type="Gene3D" id="3.40.50.300">
    <property type="entry name" value="P-loop containing nucleotide triphosphate hydrolases"/>
    <property type="match status" value="1"/>
</dbReference>
<feature type="domain" description="HTH luxR-type" evidence="4">
    <location>
        <begin position="889"/>
        <end position="955"/>
    </location>
</feature>
<gene>
    <name evidence="5" type="ORF">GCM10012286_64230</name>
</gene>
<dbReference type="RefSeq" id="WP_189176592.1">
    <property type="nucleotide sequence ID" value="NZ_BMNG01000015.1"/>
</dbReference>
<dbReference type="Gene3D" id="1.10.10.10">
    <property type="entry name" value="Winged helix-like DNA-binding domain superfamily/Winged helix DNA-binding domain"/>
    <property type="match status" value="1"/>
</dbReference>
<dbReference type="InterPro" id="IPR003593">
    <property type="entry name" value="AAA+_ATPase"/>
</dbReference>
<dbReference type="SMART" id="SM00421">
    <property type="entry name" value="HTH_LUXR"/>
    <property type="match status" value="1"/>
</dbReference>
<dbReference type="SUPFAM" id="SSF46894">
    <property type="entry name" value="C-terminal effector domain of the bipartite response regulators"/>
    <property type="match status" value="1"/>
</dbReference>
<evidence type="ECO:0000313" key="6">
    <source>
        <dbReference type="Proteomes" id="UP000656881"/>
    </source>
</evidence>
<dbReference type="InterPro" id="IPR016032">
    <property type="entry name" value="Sig_transdc_resp-reg_C-effctor"/>
</dbReference>
<comment type="caution">
    <text evidence="5">The sequence shown here is derived from an EMBL/GenBank/DDBJ whole genome shotgun (WGS) entry which is preliminary data.</text>
</comment>
<protein>
    <recommendedName>
        <fullName evidence="4">HTH luxR-type domain-containing protein</fullName>
    </recommendedName>
</protein>
<keyword evidence="2" id="KW-0067">ATP-binding</keyword>
<name>A0ABQ2MM77_9ACTN</name>
<dbReference type="InterPro" id="IPR000792">
    <property type="entry name" value="Tscrpt_reg_LuxR_C"/>
</dbReference>
<dbReference type="Pfam" id="PF13191">
    <property type="entry name" value="AAA_16"/>
    <property type="match status" value="1"/>
</dbReference>
<accession>A0ABQ2MM77</accession>
<dbReference type="SMART" id="SM00382">
    <property type="entry name" value="AAA"/>
    <property type="match status" value="1"/>
</dbReference>
<feature type="region of interest" description="Disordered" evidence="3">
    <location>
        <begin position="286"/>
        <end position="317"/>
    </location>
</feature>
<organism evidence="5 6">
    <name type="scientific">Streptomyces lasiicapitis</name>
    <dbReference type="NCBI Taxonomy" id="1923961"/>
    <lineage>
        <taxon>Bacteria</taxon>
        <taxon>Bacillati</taxon>
        <taxon>Actinomycetota</taxon>
        <taxon>Actinomycetes</taxon>
        <taxon>Kitasatosporales</taxon>
        <taxon>Streptomycetaceae</taxon>
        <taxon>Streptomyces</taxon>
    </lineage>
</organism>
<keyword evidence="6" id="KW-1185">Reference proteome</keyword>
<dbReference type="EMBL" id="BMNG01000015">
    <property type="protein sequence ID" value="GGO54441.1"/>
    <property type="molecule type" value="Genomic_DNA"/>
</dbReference>
<dbReference type="Proteomes" id="UP000656881">
    <property type="component" value="Unassembled WGS sequence"/>
</dbReference>
<dbReference type="Pfam" id="PF00196">
    <property type="entry name" value="GerE"/>
    <property type="match status" value="1"/>
</dbReference>
<dbReference type="PANTHER" id="PTHR16305">
    <property type="entry name" value="TESTICULAR SOLUBLE ADENYLYL CYCLASE"/>
    <property type="match status" value="1"/>
</dbReference>
<feature type="compositionally biased region" description="Basic and acidic residues" evidence="3">
    <location>
        <begin position="306"/>
        <end position="315"/>
    </location>
</feature>
<proteinExistence type="predicted"/>
<evidence type="ECO:0000256" key="2">
    <source>
        <dbReference type="ARBA" id="ARBA00022840"/>
    </source>
</evidence>
<dbReference type="InterPro" id="IPR036388">
    <property type="entry name" value="WH-like_DNA-bd_sf"/>
</dbReference>